<dbReference type="InterPro" id="IPR059179">
    <property type="entry name" value="MLKL-like_MCAfunc"/>
</dbReference>
<name>A0A165BNB1_EXIGL</name>
<gene>
    <name evidence="1" type="ORF">EXIGLDRAFT_780326</name>
</gene>
<dbReference type="InParanoid" id="A0A165BNB1"/>
<reference evidence="1 2" key="1">
    <citation type="journal article" date="2016" name="Mol. Biol. Evol.">
        <title>Comparative Genomics of Early-Diverging Mushroom-Forming Fungi Provides Insights into the Origins of Lignocellulose Decay Capabilities.</title>
        <authorList>
            <person name="Nagy L.G."/>
            <person name="Riley R."/>
            <person name="Tritt A."/>
            <person name="Adam C."/>
            <person name="Daum C."/>
            <person name="Floudas D."/>
            <person name="Sun H."/>
            <person name="Yadav J.S."/>
            <person name="Pangilinan J."/>
            <person name="Larsson K.H."/>
            <person name="Matsuura K."/>
            <person name="Barry K."/>
            <person name="Labutti K."/>
            <person name="Kuo R."/>
            <person name="Ohm R.A."/>
            <person name="Bhattacharya S.S."/>
            <person name="Shirouzu T."/>
            <person name="Yoshinaga Y."/>
            <person name="Martin F.M."/>
            <person name="Grigoriev I.V."/>
            <person name="Hibbett D.S."/>
        </authorList>
    </citation>
    <scope>NUCLEOTIDE SEQUENCE [LARGE SCALE GENOMIC DNA]</scope>
    <source>
        <strain evidence="1 2">HHB12029</strain>
    </source>
</reference>
<dbReference type="CDD" id="cd21037">
    <property type="entry name" value="MLKL_NTD"/>
    <property type="match status" value="1"/>
</dbReference>
<evidence type="ECO:0000313" key="1">
    <source>
        <dbReference type="EMBL" id="KZV80950.1"/>
    </source>
</evidence>
<accession>A0A165BNB1</accession>
<dbReference type="AlphaFoldDB" id="A0A165BNB1"/>
<dbReference type="Proteomes" id="UP000077266">
    <property type="component" value="Unassembled WGS sequence"/>
</dbReference>
<evidence type="ECO:0000313" key="2">
    <source>
        <dbReference type="Proteomes" id="UP000077266"/>
    </source>
</evidence>
<keyword evidence="2" id="KW-1185">Reference proteome</keyword>
<protein>
    <submittedName>
        <fullName evidence="1">Uncharacterized protein</fullName>
    </submittedName>
</protein>
<dbReference type="EMBL" id="KV426432">
    <property type="protein sequence ID" value="KZV80950.1"/>
    <property type="molecule type" value="Genomic_DNA"/>
</dbReference>
<proteinExistence type="predicted"/>
<organism evidence="1 2">
    <name type="scientific">Exidia glandulosa HHB12029</name>
    <dbReference type="NCBI Taxonomy" id="1314781"/>
    <lineage>
        <taxon>Eukaryota</taxon>
        <taxon>Fungi</taxon>
        <taxon>Dikarya</taxon>
        <taxon>Basidiomycota</taxon>
        <taxon>Agaricomycotina</taxon>
        <taxon>Agaricomycetes</taxon>
        <taxon>Auriculariales</taxon>
        <taxon>Exidiaceae</taxon>
        <taxon>Exidia</taxon>
    </lineage>
</organism>
<sequence length="80" mass="8675">MSLALGQHASAIAGQDLSQGLFGVANNISDCVDWVRFNKKDAALLASRIKDIVSVLVTEQDTIRDAPPGEWSTAIDRFKM</sequence>